<dbReference type="Proteomes" id="UP000245464">
    <property type="component" value="Chromosome 8"/>
</dbReference>
<dbReference type="RefSeq" id="XP_065960203.1">
    <property type="nucleotide sequence ID" value="XM_066109281.1"/>
</dbReference>
<comment type="caution">
    <text evidence="1">The sequence shown here is derived from an EMBL/GenBank/DDBJ whole genome shotgun (WGS) entry which is preliminary data.</text>
</comment>
<dbReference type="GeneID" id="90957660"/>
<protein>
    <recommendedName>
        <fullName evidence="3">DDE-1 domain-containing protein</fullName>
    </recommendedName>
</protein>
<proteinExistence type="predicted"/>
<reference evidence="1" key="1">
    <citation type="journal article" date="2018" name="BMC Genomics">
        <title>Comparative genomics of the wheat fungal pathogen Pyrenophora tritici-repentis reveals chromosomal variations and genome plasticity.</title>
        <authorList>
            <person name="Moolhuijzen P."/>
            <person name="See P.T."/>
            <person name="Hane J.K."/>
            <person name="Shi G."/>
            <person name="Liu Z."/>
            <person name="Oliver R.P."/>
            <person name="Moffat C.S."/>
        </authorList>
    </citation>
    <scope>NUCLEOTIDE SEQUENCE [LARGE SCALE GENOMIC DNA]</scope>
    <source>
        <strain evidence="1">M4</strain>
    </source>
</reference>
<name>A0A834VL96_9PLEO</name>
<organism evidence="1 2">
    <name type="scientific">Pyrenophora tritici-repentis</name>
    <dbReference type="NCBI Taxonomy" id="45151"/>
    <lineage>
        <taxon>Eukaryota</taxon>
        <taxon>Fungi</taxon>
        <taxon>Dikarya</taxon>
        <taxon>Ascomycota</taxon>
        <taxon>Pezizomycotina</taxon>
        <taxon>Dothideomycetes</taxon>
        <taxon>Pleosporomycetidae</taxon>
        <taxon>Pleosporales</taxon>
        <taxon>Pleosporineae</taxon>
        <taxon>Pleosporaceae</taxon>
        <taxon>Pyrenophora</taxon>
    </lineage>
</organism>
<sequence length="87" mass="9822">MYEKDLYLLLNHYLKEARSVGARRLLIIDGHKSHQSLEFQELCKETNIYTLSFCGAGLVPLQLEAVLLKVDVQLRTPTPLAALLEAP</sequence>
<evidence type="ECO:0000313" key="2">
    <source>
        <dbReference type="Proteomes" id="UP000245464"/>
    </source>
</evidence>
<accession>A0A834VL96</accession>
<dbReference type="KEGG" id="ptrr:90957660"/>
<dbReference type="AlphaFoldDB" id="A0A834VL96"/>
<evidence type="ECO:0000313" key="1">
    <source>
        <dbReference type="EMBL" id="KAF7567009.1"/>
    </source>
</evidence>
<gene>
    <name evidence="1" type="ORF">PtrM4_136000</name>
</gene>
<dbReference type="EMBL" id="NQIK02000008">
    <property type="protein sequence ID" value="KAF7567009.1"/>
    <property type="molecule type" value="Genomic_DNA"/>
</dbReference>
<evidence type="ECO:0008006" key="3">
    <source>
        <dbReference type="Google" id="ProtNLM"/>
    </source>
</evidence>